<gene>
    <name evidence="3" type="ORF">BP6252_05306</name>
</gene>
<dbReference type="STRING" id="1849047.A0A3D8RT73"/>
<feature type="transmembrane region" description="Helical" evidence="2">
    <location>
        <begin position="1005"/>
        <end position="1028"/>
    </location>
</feature>
<sequence length="1048" mass="118949">MDNTESHEMSGALPPSDFRRSANTAPSQDQNVPIEAESTSEPQEPRHNRPIRRESFFVIPDGSEPGRPLRRIEVKPNQKASAVRILRPKRKRYNAGDRSSLDAILRHATNGPNLMDPERHIPLPESRPETSATNPGGSQHEFGDIEEPKPSLEAILRHAGVYDRTDFEPASVPLPESPAASIQEISQPQVAENSEDVQMSLQELQRQRQYRDEHRNDIPGEQLQTNFPPTPLQWVNYSHIIDSAAGIFPHLVKVSSKSARHPAKIDITYIDFFEISRSEPMVCETGGPDALNYSRSFDVLRDIPTGCKQRLIVVEDLSPTTIELLGSLYGPNPEFFESHLLNSGYDGPNYDDQPAHEWPTSRMKRSYSCIKWHRPVRRLDMVPYSKQDLDDLLNPEYDRLEYDSSDSNDLLIYRTETNIFRSEWEMWTDPDVTIKSERVCGWEERASIWSRKLEHRNLILLLDPMPDLGEGMERVVEVGRLYRTDSDGHSTALSGGTMHNVESPTNDEVHLNRLAQHRQSRHNKVGTIPPTRLGRFLQWFRGKEVSDDSSEISQTLEVMRVKDFTPLLTRQIFEQLAPRAQLDIDFDAALRSPQLMTELQTKVDQLRNTRSTRDEFCARLASVPYTSKDNGHFGMIIPLYQVIHSDAITLLEQLQRTLDEINIDILDDMRMEDRLALWRRLITRAQLELPNLKQSIESFFSSLDLLNPAVSSMSSEDDGSTWSIQKELVDLSQRIDDMLAKLQTTSSSLTSNMALLDSRRSIAEAQAVTKLTELAFFFIPLSFAATLFGMQVKPLGGPASLSIFFALGICFTASAYIIRLVLRSEWLRGLRLAYWQDIRVYAEKNYRPLQRQHVPASLFLEWSAHTFIRFSEGRKVALWAMGTKVWVEFGFIIQAILLVLTISVAPVAVLWTRHMNHGTQAAITVIIILIVSGVTLPILWTNSDAEFRMKPFKKFARVLELGRPLGSISDDANWIRLFIWLGVVALIIVPLVLVWERPLAAGIKIAVTITVSLLVFIGILAYGIYWLLSAVRMNGSSNSSVSRSLVDD</sequence>
<feature type="transmembrane region" description="Helical" evidence="2">
    <location>
        <begin position="921"/>
        <end position="940"/>
    </location>
</feature>
<dbReference type="Gene3D" id="1.20.58.340">
    <property type="entry name" value="Magnesium transport protein CorA, transmembrane region"/>
    <property type="match status" value="1"/>
</dbReference>
<keyword evidence="2" id="KW-0472">Membrane</keyword>
<dbReference type="Pfam" id="PF01544">
    <property type="entry name" value="CorA"/>
    <property type="match status" value="1"/>
</dbReference>
<feature type="region of interest" description="Disordered" evidence="1">
    <location>
        <begin position="108"/>
        <end position="145"/>
    </location>
</feature>
<dbReference type="EMBL" id="PDLM01000005">
    <property type="protein sequence ID" value="RDW77253.1"/>
    <property type="molecule type" value="Genomic_DNA"/>
</dbReference>
<dbReference type="GO" id="GO:0016020">
    <property type="term" value="C:membrane"/>
    <property type="evidence" value="ECO:0007669"/>
    <property type="project" value="InterPro"/>
</dbReference>
<evidence type="ECO:0000313" key="3">
    <source>
        <dbReference type="EMBL" id="RDW77253.1"/>
    </source>
</evidence>
<organism evidence="3 4">
    <name type="scientific">Coleophoma cylindrospora</name>
    <dbReference type="NCBI Taxonomy" id="1849047"/>
    <lineage>
        <taxon>Eukaryota</taxon>
        <taxon>Fungi</taxon>
        <taxon>Dikarya</taxon>
        <taxon>Ascomycota</taxon>
        <taxon>Pezizomycotina</taxon>
        <taxon>Leotiomycetes</taxon>
        <taxon>Helotiales</taxon>
        <taxon>Dermateaceae</taxon>
        <taxon>Coleophoma</taxon>
    </lineage>
</organism>
<feature type="transmembrane region" description="Helical" evidence="2">
    <location>
        <begin position="799"/>
        <end position="822"/>
    </location>
</feature>
<feature type="transmembrane region" description="Helical" evidence="2">
    <location>
        <begin position="974"/>
        <end position="993"/>
    </location>
</feature>
<feature type="compositionally biased region" description="Basic and acidic residues" evidence="1">
    <location>
        <begin position="43"/>
        <end position="55"/>
    </location>
</feature>
<keyword evidence="2" id="KW-1133">Transmembrane helix</keyword>
<proteinExistence type="predicted"/>
<evidence type="ECO:0000313" key="4">
    <source>
        <dbReference type="Proteomes" id="UP000256645"/>
    </source>
</evidence>
<feature type="compositionally biased region" description="Basic and acidic residues" evidence="1">
    <location>
        <begin position="116"/>
        <end position="128"/>
    </location>
</feature>
<feature type="region of interest" description="Disordered" evidence="1">
    <location>
        <begin position="1"/>
        <end position="81"/>
    </location>
</feature>
<dbReference type="InterPro" id="IPR002523">
    <property type="entry name" value="MgTranspt_CorA/ZnTranspt_ZntB"/>
</dbReference>
<accession>A0A3D8RT73</accession>
<reference evidence="3 4" key="1">
    <citation type="journal article" date="2018" name="IMA Fungus">
        <title>IMA Genome-F 9: Draft genome sequence of Annulohypoxylon stygium, Aspergillus mulundensis, Berkeleyomyces basicola (syn. Thielaviopsis basicola), Ceratocystis smalleyi, two Cercospora beticola strains, Coleophoma cylindrospora, Fusarium fracticaudum, Phialophora cf. hyalina, and Morchella septimelata.</title>
        <authorList>
            <person name="Wingfield B.D."/>
            <person name="Bills G.F."/>
            <person name="Dong Y."/>
            <person name="Huang W."/>
            <person name="Nel W.J."/>
            <person name="Swalarsk-Parry B.S."/>
            <person name="Vaghefi N."/>
            <person name="Wilken P.M."/>
            <person name="An Z."/>
            <person name="de Beer Z.W."/>
            <person name="De Vos L."/>
            <person name="Chen L."/>
            <person name="Duong T.A."/>
            <person name="Gao Y."/>
            <person name="Hammerbacher A."/>
            <person name="Kikkert J.R."/>
            <person name="Li Y."/>
            <person name="Li H."/>
            <person name="Li K."/>
            <person name="Li Q."/>
            <person name="Liu X."/>
            <person name="Ma X."/>
            <person name="Naidoo K."/>
            <person name="Pethybridge S.J."/>
            <person name="Sun J."/>
            <person name="Steenkamp E.T."/>
            <person name="van der Nest M.A."/>
            <person name="van Wyk S."/>
            <person name="Wingfield M.J."/>
            <person name="Xiong C."/>
            <person name="Yue Q."/>
            <person name="Zhang X."/>
        </authorList>
    </citation>
    <scope>NUCLEOTIDE SEQUENCE [LARGE SCALE GENOMIC DNA]</scope>
    <source>
        <strain evidence="3 4">BP6252</strain>
    </source>
</reference>
<dbReference type="Proteomes" id="UP000256645">
    <property type="component" value="Unassembled WGS sequence"/>
</dbReference>
<dbReference type="GO" id="GO:0046873">
    <property type="term" value="F:metal ion transmembrane transporter activity"/>
    <property type="evidence" value="ECO:0007669"/>
    <property type="project" value="InterPro"/>
</dbReference>
<dbReference type="OrthoDB" id="3231000at2759"/>
<keyword evidence="2" id="KW-0812">Transmembrane</keyword>
<dbReference type="AlphaFoldDB" id="A0A3D8RT73"/>
<evidence type="ECO:0000256" key="1">
    <source>
        <dbReference type="SAM" id="MobiDB-lite"/>
    </source>
</evidence>
<evidence type="ECO:0000256" key="2">
    <source>
        <dbReference type="SAM" id="Phobius"/>
    </source>
</evidence>
<feature type="compositionally biased region" description="Polar residues" evidence="1">
    <location>
        <begin position="21"/>
        <end position="42"/>
    </location>
</feature>
<name>A0A3D8RT73_9HELO</name>
<comment type="caution">
    <text evidence="3">The sequence shown here is derived from an EMBL/GenBank/DDBJ whole genome shotgun (WGS) entry which is preliminary data.</text>
</comment>
<keyword evidence="4" id="KW-1185">Reference proteome</keyword>
<protein>
    <submittedName>
        <fullName evidence="3">Uncharacterized protein</fullName>
    </submittedName>
</protein>
<feature type="transmembrane region" description="Helical" evidence="2">
    <location>
        <begin position="889"/>
        <end position="909"/>
    </location>
</feature>